<protein>
    <submittedName>
        <fullName evidence="2">DUF397 domain-containing protein</fullName>
    </submittedName>
</protein>
<dbReference type="RefSeq" id="WP_380637092.1">
    <property type="nucleotide sequence ID" value="NZ_JBHSQO010000014.1"/>
</dbReference>
<sequence>MSPDLDFKHWRKSSYSNTNGGDCVEINLGDEVGEVRDSKAKDAGHLRFSAGAFASFVKAARECRFDG</sequence>
<feature type="domain" description="DUF397" evidence="1">
    <location>
        <begin position="9"/>
        <end position="61"/>
    </location>
</feature>
<reference evidence="3" key="1">
    <citation type="journal article" date="2019" name="Int. J. Syst. Evol. Microbiol.">
        <title>The Global Catalogue of Microorganisms (GCM) 10K type strain sequencing project: providing services to taxonomists for standard genome sequencing and annotation.</title>
        <authorList>
            <consortium name="The Broad Institute Genomics Platform"/>
            <consortium name="The Broad Institute Genome Sequencing Center for Infectious Disease"/>
            <person name="Wu L."/>
            <person name="Ma J."/>
        </authorList>
    </citation>
    <scope>NUCLEOTIDE SEQUENCE [LARGE SCALE GENOMIC DNA]</scope>
    <source>
        <strain evidence="3">CGMCC 4.7246</strain>
    </source>
</reference>
<dbReference type="InterPro" id="IPR007278">
    <property type="entry name" value="DUF397"/>
</dbReference>
<dbReference type="EMBL" id="JBHSQO010000014">
    <property type="protein sequence ID" value="MFC6090892.1"/>
    <property type="molecule type" value="Genomic_DNA"/>
</dbReference>
<proteinExistence type="predicted"/>
<evidence type="ECO:0000259" key="1">
    <source>
        <dbReference type="Pfam" id="PF04149"/>
    </source>
</evidence>
<dbReference type="Proteomes" id="UP001596220">
    <property type="component" value="Unassembled WGS sequence"/>
</dbReference>
<keyword evidence="3" id="KW-1185">Reference proteome</keyword>
<organism evidence="2 3">
    <name type="scientific">Saccharothrix lopnurensis</name>
    <dbReference type="NCBI Taxonomy" id="1670621"/>
    <lineage>
        <taxon>Bacteria</taxon>
        <taxon>Bacillati</taxon>
        <taxon>Actinomycetota</taxon>
        <taxon>Actinomycetes</taxon>
        <taxon>Pseudonocardiales</taxon>
        <taxon>Pseudonocardiaceae</taxon>
        <taxon>Saccharothrix</taxon>
    </lineage>
</organism>
<name>A0ABW1P8B7_9PSEU</name>
<evidence type="ECO:0000313" key="2">
    <source>
        <dbReference type="EMBL" id="MFC6090892.1"/>
    </source>
</evidence>
<comment type="caution">
    <text evidence="2">The sequence shown here is derived from an EMBL/GenBank/DDBJ whole genome shotgun (WGS) entry which is preliminary data.</text>
</comment>
<dbReference type="Pfam" id="PF04149">
    <property type="entry name" value="DUF397"/>
    <property type="match status" value="1"/>
</dbReference>
<evidence type="ECO:0000313" key="3">
    <source>
        <dbReference type="Proteomes" id="UP001596220"/>
    </source>
</evidence>
<accession>A0ABW1P8B7</accession>
<gene>
    <name evidence="2" type="ORF">ACFP3R_16555</name>
</gene>